<evidence type="ECO:0000256" key="1">
    <source>
        <dbReference type="SAM" id="Phobius"/>
    </source>
</evidence>
<gene>
    <name evidence="3" type="ORF">GM418_13345</name>
</gene>
<name>A0A6I6JQC4_9BACT</name>
<evidence type="ECO:0000313" key="4">
    <source>
        <dbReference type="Proteomes" id="UP000428260"/>
    </source>
</evidence>
<keyword evidence="1" id="KW-0472">Membrane</keyword>
<dbReference type="RefSeq" id="WP_158867084.1">
    <property type="nucleotide sequence ID" value="NZ_CP046401.1"/>
</dbReference>
<keyword evidence="1" id="KW-0812">Transmembrane</keyword>
<feature type="transmembrane region" description="Helical" evidence="1">
    <location>
        <begin position="12"/>
        <end position="27"/>
    </location>
</feature>
<accession>A0A6I6JQC4</accession>
<dbReference type="InterPro" id="IPR021309">
    <property type="entry name" value="YgaP-like_TM"/>
</dbReference>
<keyword evidence="1" id="KW-1133">Transmembrane helix</keyword>
<keyword evidence="4" id="KW-1185">Reference proteome</keyword>
<evidence type="ECO:0000259" key="2">
    <source>
        <dbReference type="Pfam" id="PF11127"/>
    </source>
</evidence>
<feature type="domain" description="Inner membrane protein YgaP-like transmembrane" evidence="2">
    <location>
        <begin position="1"/>
        <end position="60"/>
    </location>
</feature>
<sequence>MKYNVSTTDRLLRIILGLIIAILGVVFDSWWGLIGIIPLATGLFKVCLLYMPFNISTLKNKE</sequence>
<reference evidence="3 4" key="1">
    <citation type="submission" date="2019-11" db="EMBL/GenBank/DDBJ databases">
        <authorList>
            <person name="Zheng R.K."/>
            <person name="Sun C.M."/>
        </authorList>
    </citation>
    <scope>NUCLEOTIDE SEQUENCE [LARGE SCALE GENOMIC DNA]</scope>
    <source>
        <strain evidence="3 4">WC007</strain>
    </source>
</reference>
<protein>
    <submittedName>
        <fullName evidence="3">DUF2892 domain-containing protein</fullName>
    </submittedName>
</protein>
<feature type="transmembrane region" description="Helical" evidence="1">
    <location>
        <begin position="33"/>
        <end position="53"/>
    </location>
</feature>
<dbReference type="KEGG" id="mcos:GM418_13345"/>
<proteinExistence type="predicted"/>
<dbReference type="Pfam" id="PF11127">
    <property type="entry name" value="YgaP-like_TM"/>
    <property type="match status" value="1"/>
</dbReference>
<organism evidence="3 4">
    <name type="scientific">Maribellus comscasis</name>
    <dbReference type="NCBI Taxonomy" id="2681766"/>
    <lineage>
        <taxon>Bacteria</taxon>
        <taxon>Pseudomonadati</taxon>
        <taxon>Bacteroidota</taxon>
        <taxon>Bacteroidia</taxon>
        <taxon>Marinilabiliales</taxon>
        <taxon>Prolixibacteraceae</taxon>
        <taxon>Maribellus</taxon>
    </lineage>
</organism>
<dbReference type="EMBL" id="CP046401">
    <property type="protein sequence ID" value="QGY44611.1"/>
    <property type="molecule type" value="Genomic_DNA"/>
</dbReference>
<dbReference type="Proteomes" id="UP000428260">
    <property type="component" value="Chromosome"/>
</dbReference>
<evidence type="ECO:0000313" key="3">
    <source>
        <dbReference type="EMBL" id="QGY44611.1"/>
    </source>
</evidence>
<dbReference type="AlphaFoldDB" id="A0A6I6JQC4"/>